<comment type="caution">
    <text evidence="1">The sequence shown here is derived from an EMBL/GenBank/DDBJ whole genome shotgun (WGS) entry which is preliminary data.</text>
</comment>
<name>A0A314Z4T4_PRUYE</name>
<gene>
    <name evidence="1" type="ORF">Pyn_09874</name>
</gene>
<protein>
    <submittedName>
        <fullName evidence="1">Uncharacterized protein</fullName>
    </submittedName>
</protein>
<dbReference type="AlphaFoldDB" id="A0A314Z4T4"/>
<evidence type="ECO:0000313" key="2">
    <source>
        <dbReference type="Proteomes" id="UP000250321"/>
    </source>
</evidence>
<dbReference type="Proteomes" id="UP000250321">
    <property type="component" value="Unassembled WGS sequence"/>
</dbReference>
<sequence>MKMISLLLVPTPMDRRFPPTIYSKMVRSGVLDFQPGLLFPDADKGDSSKARCCIPYIWNVHKGDEISVPLAKKKVKVLHENISGKAYDDWSSSHDPFYQEKSTVECNLELLQQRVWQFH</sequence>
<proteinExistence type="predicted"/>
<keyword evidence="2" id="KW-1185">Reference proteome</keyword>
<reference evidence="1 2" key="1">
    <citation type="submission" date="2018-02" db="EMBL/GenBank/DDBJ databases">
        <title>Draft genome of wild Prunus yedoensis var. nudiflora.</title>
        <authorList>
            <person name="Baek S."/>
            <person name="Kim J.-H."/>
            <person name="Choi K."/>
            <person name="Kim G.-B."/>
            <person name="Cho A."/>
            <person name="Jang H."/>
            <person name="Shin C.-H."/>
            <person name="Yu H.-J."/>
            <person name="Mun J.-H."/>
        </authorList>
    </citation>
    <scope>NUCLEOTIDE SEQUENCE [LARGE SCALE GENOMIC DNA]</scope>
    <source>
        <strain evidence="2">cv. Jeju island</strain>
        <tissue evidence="1">Leaf</tissue>
    </source>
</reference>
<accession>A0A314Z4T4</accession>
<organism evidence="1 2">
    <name type="scientific">Prunus yedoensis var. nudiflora</name>
    <dbReference type="NCBI Taxonomy" id="2094558"/>
    <lineage>
        <taxon>Eukaryota</taxon>
        <taxon>Viridiplantae</taxon>
        <taxon>Streptophyta</taxon>
        <taxon>Embryophyta</taxon>
        <taxon>Tracheophyta</taxon>
        <taxon>Spermatophyta</taxon>
        <taxon>Magnoliopsida</taxon>
        <taxon>eudicotyledons</taxon>
        <taxon>Gunneridae</taxon>
        <taxon>Pentapetalae</taxon>
        <taxon>rosids</taxon>
        <taxon>fabids</taxon>
        <taxon>Rosales</taxon>
        <taxon>Rosaceae</taxon>
        <taxon>Amygdaloideae</taxon>
        <taxon>Amygdaleae</taxon>
        <taxon>Prunus</taxon>
    </lineage>
</organism>
<dbReference type="EMBL" id="PJQY01000349">
    <property type="protein sequence ID" value="PQQ12494.1"/>
    <property type="molecule type" value="Genomic_DNA"/>
</dbReference>
<evidence type="ECO:0000313" key="1">
    <source>
        <dbReference type="EMBL" id="PQQ12494.1"/>
    </source>
</evidence>